<dbReference type="Proteomes" id="UP000008363">
    <property type="component" value="Unassembled WGS sequence"/>
</dbReference>
<reference evidence="3 4" key="1">
    <citation type="submission" date="2012-08" db="EMBL/GenBank/DDBJ databases">
        <title>Whole genome shotgun sequence of Gordonia rhizosphera NBRC 16068.</title>
        <authorList>
            <person name="Takarada H."/>
            <person name="Isaki S."/>
            <person name="Hosoyama A."/>
            <person name="Tsuchikane K."/>
            <person name="Katsumata H."/>
            <person name="Baba S."/>
            <person name="Ohji S."/>
            <person name="Yamazaki S."/>
            <person name="Fujita N."/>
        </authorList>
    </citation>
    <scope>NUCLEOTIDE SEQUENCE [LARGE SCALE GENOMIC DNA]</scope>
    <source>
        <strain evidence="3 4">NBRC 16068</strain>
    </source>
</reference>
<gene>
    <name evidence="3" type="ORF">GORHZ_141_00510</name>
</gene>
<feature type="domain" description="Alpha/beta hydrolase" evidence="2">
    <location>
        <begin position="36"/>
        <end position="494"/>
    </location>
</feature>
<accession>K6WD68</accession>
<dbReference type="ESTHER" id="9actn-k6wd68">
    <property type="family name" value="Abhydrolase_10"/>
</dbReference>
<dbReference type="STRING" id="1108045.GORHZ_141_00510"/>
<proteinExistence type="predicted"/>
<evidence type="ECO:0000313" key="3">
    <source>
        <dbReference type="EMBL" id="GAB91676.1"/>
    </source>
</evidence>
<keyword evidence="4" id="KW-1185">Reference proteome</keyword>
<evidence type="ECO:0000313" key="4">
    <source>
        <dbReference type="Proteomes" id="UP000008363"/>
    </source>
</evidence>
<organism evidence="3 4">
    <name type="scientific">Gordonia rhizosphera NBRC 16068</name>
    <dbReference type="NCBI Taxonomy" id="1108045"/>
    <lineage>
        <taxon>Bacteria</taxon>
        <taxon>Bacillati</taxon>
        <taxon>Actinomycetota</taxon>
        <taxon>Actinomycetes</taxon>
        <taxon>Mycobacteriales</taxon>
        <taxon>Gordoniaceae</taxon>
        <taxon>Gordonia</taxon>
    </lineage>
</organism>
<name>K6WD68_9ACTN</name>
<dbReference type="EMBL" id="BAHC01000141">
    <property type="protein sequence ID" value="GAB91676.1"/>
    <property type="molecule type" value="Genomic_DNA"/>
</dbReference>
<feature type="chain" id="PRO_5003895861" description="Alpha/beta hydrolase domain-containing protein" evidence="1">
    <location>
        <begin position="28"/>
        <end position="526"/>
    </location>
</feature>
<dbReference type="eggNOG" id="ENOG502Z97Z">
    <property type="taxonomic scope" value="Bacteria"/>
</dbReference>
<dbReference type="InterPro" id="IPR045394">
    <property type="entry name" value="Abhydrolase_dom"/>
</dbReference>
<keyword evidence="1" id="KW-0732">Signal</keyword>
<evidence type="ECO:0000259" key="2">
    <source>
        <dbReference type="Pfam" id="PF20091"/>
    </source>
</evidence>
<feature type="signal peptide" evidence="1">
    <location>
        <begin position="1"/>
        <end position="27"/>
    </location>
</feature>
<sequence length="526" mass="56711">MSAVGKVVAIVACVIAMTAMCVVSAQADATPRAPRVSGPLTGGVHDRPWAATSFDPGDFGYAEREYLVSGTAHAYGTSRPDVPFVTRMLVYRPTDPTRFSGNVTVEWTNVTGQIDHPFEFNWLNRQAFANGDAYVVVSAQQTGACGLLLNGQPMIPVGPYKVPPCTPISLKGWDPVRYGSLWVPDDDYAFDIFSQAGSTLRNTTGVRPLGGLVPKKLVAIGLSQSAMMLDKYIIRGADDAAKVYDGFIVDSEVQGELPQRYRVPTIHLWSEESGQIGVPTSGANHRIWSIAGAAHVDGYNVRQTIELILNNITAHPRITRAQYDQSVAASENYGQQGPGLGLTCAGSSQFQRRYAVDAAVAAMQEWVSTGTPAPVAKPFRYTGFKQAVEDIPFSITVPILAGGGFDATRLLATPFALERDSYGNAIGGVRLPQIAAPVASYHGSLCSLFGITVPFAPTELSRLYPTHAVYVEKMLATTRKSVRERFMTRVDGLDQMRLACASAIPGWGTTPPNRQPKVCRSLHNAL</sequence>
<dbReference type="Pfam" id="PF20091">
    <property type="entry name" value="Abhydrolase_10"/>
    <property type="match status" value="1"/>
</dbReference>
<dbReference type="AlphaFoldDB" id="K6WD68"/>
<dbReference type="RefSeq" id="WP_006335433.1">
    <property type="nucleotide sequence ID" value="NZ_BAHC01000141.1"/>
</dbReference>
<evidence type="ECO:0000256" key="1">
    <source>
        <dbReference type="SAM" id="SignalP"/>
    </source>
</evidence>
<protein>
    <recommendedName>
        <fullName evidence="2">Alpha/beta hydrolase domain-containing protein</fullName>
    </recommendedName>
</protein>
<comment type="caution">
    <text evidence="3">The sequence shown here is derived from an EMBL/GenBank/DDBJ whole genome shotgun (WGS) entry which is preliminary data.</text>
</comment>